<reference evidence="1" key="1">
    <citation type="submission" date="2020-06" db="EMBL/GenBank/DDBJ databases">
        <authorList>
            <person name="Li T."/>
            <person name="Hu X."/>
            <person name="Zhang T."/>
            <person name="Song X."/>
            <person name="Zhang H."/>
            <person name="Dai N."/>
            <person name="Sheng W."/>
            <person name="Hou X."/>
            <person name="Wei L."/>
        </authorList>
    </citation>
    <scope>NUCLEOTIDE SEQUENCE</scope>
    <source>
        <strain evidence="1">3651</strain>
        <tissue evidence="1">Leaf</tissue>
    </source>
</reference>
<dbReference type="AlphaFoldDB" id="A0AAE2CH04"/>
<sequence length="120" mass="13677">MGTAIRFLGRYPSEDEVTDRGEEISEPPWPMVMADSFLELPERRMSNSPVRPTRKWGGDLGVWVLSWLEKWGQNLDQRALPEDGMIWAEGETRFEGPCRLGLNWVEGVVGYELGSKPGWP</sequence>
<reference evidence="1" key="2">
    <citation type="journal article" date="2024" name="Plant">
        <title>Genomic evolution and insights into agronomic trait innovations of Sesamum species.</title>
        <authorList>
            <person name="Miao H."/>
            <person name="Wang L."/>
            <person name="Qu L."/>
            <person name="Liu H."/>
            <person name="Sun Y."/>
            <person name="Le M."/>
            <person name="Wang Q."/>
            <person name="Wei S."/>
            <person name="Zheng Y."/>
            <person name="Lin W."/>
            <person name="Duan Y."/>
            <person name="Cao H."/>
            <person name="Xiong S."/>
            <person name="Wang X."/>
            <person name="Wei L."/>
            <person name="Li C."/>
            <person name="Ma Q."/>
            <person name="Ju M."/>
            <person name="Zhao R."/>
            <person name="Li G."/>
            <person name="Mu C."/>
            <person name="Tian Q."/>
            <person name="Mei H."/>
            <person name="Zhang T."/>
            <person name="Gao T."/>
            <person name="Zhang H."/>
        </authorList>
    </citation>
    <scope>NUCLEOTIDE SEQUENCE</scope>
    <source>
        <strain evidence="1">3651</strain>
    </source>
</reference>
<accession>A0AAE2CH04</accession>
<dbReference type="Proteomes" id="UP001293254">
    <property type="component" value="Unassembled WGS sequence"/>
</dbReference>
<proteinExistence type="predicted"/>
<comment type="caution">
    <text evidence="1">The sequence shown here is derived from an EMBL/GenBank/DDBJ whole genome shotgun (WGS) entry which is preliminary data.</text>
</comment>
<dbReference type="EMBL" id="JACGWO010000008">
    <property type="protein sequence ID" value="KAK4421911.1"/>
    <property type="molecule type" value="Genomic_DNA"/>
</dbReference>
<evidence type="ECO:0000313" key="1">
    <source>
        <dbReference type="EMBL" id="KAK4421911.1"/>
    </source>
</evidence>
<protein>
    <submittedName>
        <fullName evidence="1">Uncharacterized protein</fullName>
    </submittedName>
</protein>
<gene>
    <name evidence="1" type="ORF">Salat_2141800</name>
</gene>
<evidence type="ECO:0000313" key="2">
    <source>
        <dbReference type="Proteomes" id="UP001293254"/>
    </source>
</evidence>
<name>A0AAE2CH04_9LAMI</name>
<organism evidence="1 2">
    <name type="scientific">Sesamum alatum</name>
    <dbReference type="NCBI Taxonomy" id="300844"/>
    <lineage>
        <taxon>Eukaryota</taxon>
        <taxon>Viridiplantae</taxon>
        <taxon>Streptophyta</taxon>
        <taxon>Embryophyta</taxon>
        <taxon>Tracheophyta</taxon>
        <taxon>Spermatophyta</taxon>
        <taxon>Magnoliopsida</taxon>
        <taxon>eudicotyledons</taxon>
        <taxon>Gunneridae</taxon>
        <taxon>Pentapetalae</taxon>
        <taxon>asterids</taxon>
        <taxon>lamiids</taxon>
        <taxon>Lamiales</taxon>
        <taxon>Pedaliaceae</taxon>
        <taxon>Sesamum</taxon>
    </lineage>
</organism>
<keyword evidence="2" id="KW-1185">Reference proteome</keyword>